<dbReference type="AlphaFoldDB" id="A0A2T3P5W6"/>
<dbReference type="OrthoDB" id="9775208at2"/>
<name>A0A2T3P5W6_9GAMM</name>
<evidence type="ECO:0000259" key="1">
    <source>
        <dbReference type="Pfam" id="PF00534"/>
    </source>
</evidence>
<proteinExistence type="predicted"/>
<dbReference type="CDD" id="cd03801">
    <property type="entry name" value="GT4_PimA-like"/>
    <property type="match status" value="1"/>
</dbReference>
<dbReference type="Pfam" id="PF13439">
    <property type="entry name" value="Glyco_transf_4"/>
    <property type="match status" value="1"/>
</dbReference>
<comment type="caution">
    <text evidence="3">The sequence shown here is derived from an EMBL/GenBank/DDBJ whole genome shotgun (WGS) entry which is preliminary data.</text>
</comment>
<sequence length="354" mass="39638">MYPIRTGKALLEQNWQVLGLCLKGTRVAQGMKEAGMSIFEIDSKWDLFKKITTVHAWLKEHNTKLIHAHKSGDLVFAALLDTIASYRIIFTEHMGVTRPKKDLYHKWVYSHVDQILSISDETKARNLKALPVPADKIQRLWLGTEITPPITDTQLISNIRQELSIPPDAKVIGTLGRIGSGKGQLELLEAFIQLKANGEHPDVHLLIVGGLSKDEGSNEDVVQKLQSLTKQHQLEEFVHFSGFRRDTKNMLATMDIVAILSHNEAFGLTVIEAMAAGKLILGSNTGAIPEILGEGYPFTVNPHSSTDIASQFKAMTIEPNQYEDYLLARATKHFSLKQHQYALCNIYRHSGIRK</sequence>
<evidence type="ECO:0000313" key="4">
    <source>
        <dbReference type="Proteomes" id="UP000240481"/>
    </source>
</evidence>
<organism evidence="3 4">
    <name type="scientific">Photobacterium swingsii</name>
    <dbReference type="NCBI Taxonomy" id="680026"/>
    <lineage>
        <taxon>Bacteria</taxon>
        <taxon>Pseudomonadati</taxon>
        <taxon>Pseudomonadota</taxon>
        <taxon>Gammaproteobacteria</taxon>
        <taxon>Vibrionales</taxon>
        <taxon>Vibrionaceae</taxon>
        <taxon>Photobacterium</taxon>
    </lineage>
</organism>
<dbReference type="GO" id="GO:1901135">
    <property type="term" value="P:carbohydrate derivative metabolic process"/>
    <property type="evidence" value="ECO:0007669"/>
    <property type="project" value="UniProtKB-ARBA"/>
</dbReference>
<dbReference type="Gene3D" id="3.40.50.2000">
    <property type="entry name" value="Glycogen Phosphorylase B"/>
    <property type="match status" value="2"/>
</dbReference>
<keyword evidence="3" id="KW-0808">Transferase</keyword>
<gene>
    <name evidence="3" type="ORF">C9I94_13900</name>
</gene>
<evidence type="ECO:0000313" key="3">
    <source>
        <dbReference type="EMBL" id="PSW23931.1"/>
    </source>
</evidence>
<keyword evidence="4" id="KW-1185">Reference proteome</keyword>
<protein>
    <submittedName>
        <fullName evidence="3">Glycosyltransferase family 1 protein</fullName>
    </submittedName>
</protein>
<dbReference type="PANTHER" id="PTHR12526">
    <property type="entry name" value="GLYCOSYLTRANSFERASE"/>
    <property type="match status" value="1"/>
</dbReference>
<dbReference type="GO" id="GO:0016757">
    <property type="term" value="F:glycosyltransferase activity"/>
    <property type="evidence" value="ECO:0007669"/>
    <property type="project" value="InterPro"/>
</dbReference>
<dbReference type="InterPro" id="IPR028098">
    <property type="entry name" value="Glyco_trans_4-like_N"/>
</dbReference>
<reference evidence="3 4" key="1">
    <citation type="submission" date="2018-01" db="EMBL/GenBank/DDBJ databases">
        <title>Whole genome sequencing of Histamine producing bacteria.</title>
        <authorList>
            <person name="Butler K."/>
        </authorList>
    </citation>
    <scope>NUCLEOTIDE SEQUENCE [LARGE SCALE GENOMIC DNA]</scope>
    <source>
        <strain evidence="3 4">DSM 24669</strain>
    </source>
</reference>
<feature type="domain" description="Glycosyltransferase subfamily 4-like N-terminal" evidence="2">
    <location>
        <begin position="9"/>
        <end position="139"/>
    </location>
</feature>
<dbReference type="InterPro" id="IPR001296">
    <property type="entry name" value="Glyco_trans_1"/>
</dbReference>
<evidence type="ECO:0000259" key="2">
    <source>
        <dbReference type="Pfam" id="PF13439"/>
    </source>
</evidence>
<feature type="domain" description="Glycosyl transferase family 1" evidence="1">
    <location>
        <begin position="158"/>
        <end position="323"/>
    </location>
</feature>
<dbReference type="EMBL" id="PYLZ01000007">
    <property type="protein sequence ID" value="PSW23931.1"/>
    <property type="molecule type" value="Genomic_DNA"/>
</dbReference>
<dbReference type="STRING" id="680026.AB733_11180"/>
<dbReference type="Pfam" id="PF00534">
    <property type="entry name" value="Glycos_transf_1"/>
    <property type="match status" value="1"/>
</dbReference>
<dbReference type="Proteomes" id="UP000240481">
    <property type="component" value="Unassembled WGS sequence"/>
</dbReference>
<dbReference type="SUPFAM" id="SSF53756">
    <property type="entry name" value="UDP-Glycosyltransferase/glycogen phosphorylase"/>
    <property type="match status" value="1"/>
</dbReference>
<accession>A0A2T3P5W6</accession>